<evidence type="ECO:0000256" key="1">
    <source>
        <dbReference type="SAM" id="Phobius"/>
    </source>
</evidence>
<keyword evidence="1" id="KW-0472">Membrane</keyword>
<dbReference type="SUPFAM" id="SSF53067">
    <property type="entry name" value="Actin-like ATPase domain"/>
    <property type="match status" value="1"/>
</dbReference>
<dbReference type="Pfam" id="PF11104">
    <property type="entry name" value="PilM_2"/>
    <property type="match status" value="1"/>
</dbReference>
<name>A0A1M7H4D8_9FIRM</name>
<dbReference type="InterPro" id="IPR005883">
    <property type="entry name" value="PilM"/>
</dbReference>
<dbReference type="RefSeq" id="WP_073284774.1">
    <property type="nucleotide sequence ID" value="NZ_FRCP01000007.1"/>
</dbReference>
<dbReference type="AlphaFoldDB" id="A0A1M7H4D8"/>
<evidence type="ECO:0000313" key="2">
    <source>
        <dbReference type="EMBL" id="SHM23216.1"/>
    </source>
</evidence>
<organism evidence="2 3">
    <name type="scientific">Anaerosporobacter mobilis DSM 15930</name>
    <dbReference type="NCBI Taxonomy" id="1120996"/>
    <lineage>
        <taxon>Bacteria</taxon>
        <taxon>Bacillati</taxon>
        <taxon>Bacillota</taxon>
        <taxon>Clostridia</taxon>
        <taxon>Lachnospirales</taxon>
        <taxon>Lachnospiraceae</taxon>
        <taxon>Anaerosporobacter</taxon>
    </lineage>
</organism>
<dbReference type="PANTHER" id="PTHR32432:SF3">
    <property type="entry name" value="ETHANOLAMINE UTILIZATION PROTEIN EUTJ"/>
    <property type="match status" value="1"/>
</dbReference>
<dbReference type="STRING" id="1120996.SAMN02746066_01277"/>
<protein>
    <submittedName>
        <fullName evidence="2">Type IV pilus assembly protein PilM</fullName>
    </submittedName>
</protein>
<dbReference type="Gene3D" id="3.30.420.40">
    <property type="match status" value="2"/>
</dbReference>
<dbReference type="InterPro" id="IPR050696">
    <property type="entry name" value="FtsA/MreB"/>
</dbReference>
<dbReference type="Proteomes" id="UP000184038">
    <property type="component" value="Unassembled WGS sequence"/>
</dbReference>
<keyword evidence="3" id="KW-1185">Reference proteome</keyword>
<sequence>MAVKKVLSIEIGITLTKVCEIDYHSKSPKVYRCITFATPDNTVEDGYIRDKDRFVDCLRTEIQNAGMRSTHVVFTVASTKITSREVTIPCVKDNRIRDVVQANLTEYFPMNLEDYTVTYNVLDKKTAPEDRHIRLLVLAAPNNLIKNYYNVAEMMSLTIVAIDYIGNSTFQIVKKQTAAGVQMVLQMNEQSSIIYILEDSILLLQRTIPYGIENLIDSIINSSSYAASTSLEALDLLQKEHILNGKLNQSIHMSEAAATYEGSEVLYNKQMQELHAKEEATSTISYLISNVIRVQEYCLSKFKEKKINTIYITGIGAKIRGIHKLISNETGIDVKRIDHLIGVNFTEIQGEFDESAYVSSIGAAMKPLDFVPEDVQAEKERRSMQTSIVVVLFAAIASVIFVAVSFIQYSSSKSELEALRVKEEQLSEIEILNSKYILATQQYNALDALYQSLPTKNSSLVTVLEEMQKSMPKNVEITSMSSGSEGLAFGVVANSKEEIAQFVMEIKKFPEINSILVGVIVENKDDNGIVKLNTTLTCTYATTQVEE</sequence>
<keyword evidence="1" id="KW-1133">Transmembrane helix</keyword>
<dbReference type="OrthoDB" id="92589at2"/>
<gene>
    <name evidence="2" type="ORF">SAMN02746066_01277</name>
</gene>
<feature type="transmembrane region" description="Helical" evidence="1">
    <location>
        <begin position="388"/>
        <end position="409"/>
    </location>
</feature>
<keyword evidence="1" id="KW-0812">Transmembrane</keyword>
<evidence type="ECO:0000313" key="3">
    <source>
        <dbReference type="Proteomes" id="UP000184038"/>
    </source>
</evidence>
<accession>A0A1M7H4D8</accession>
<dbReference type="PANTHER" id="PTHR32432">
    <property type="entry name" value="CELL DIVISION PROTEIN FTSA-RELATED"/>
    <property type="match status" value="1"/>
</dbReference>
<reference evidence="2 3" key="1">
    <citation type="submission" date="2016-11" db="EMBL/GenBank/DDBJ databases">
        <authorList>
            <person name="Jaros S."/>
            <person name="Januszkiewicz K."/>
            <person name="Wedrychowicz H."/>
        </authorList>
    </citation>
    <scope>NUCLEOTIDE SEQUENCE [LARGE SCALE GENOMIC DNA]</scope>
    <source>
        <strain evidence="2 3">DSM 15930</strain>
    </source>
</reference>
<dbReference type="Gene3D" id="3.30.1490.300">
    <property type="match status" value="1"/>
</dbReference>
<proteinExistence type="predicted"/>
<dbReference type="EMBL" id="FRCP01000007">
    <property type="protein sequence ID" value="SHM23216.1"/>
    <property type="molecule type" value="Genomic_DNA"/>
</dbReference>
<dbReference type="InterPro" id="IPR043129">
    <property type="entry name" value="ATPase_NBD"/>
</dbReference>